<comment type="caution">
    <text evidence="1">The sequence shown here is derived from an EMBL/GenBank/DDBJ whole genome shotgun (WGS) entry which is preliminary data.</text>
</comment>
<dbReference type="EMBL" id="BPUR01000041">
    <property type="protein sequence ID" value="GJH22422.1"/>
    <property type="molecule type" value="Genomic_DNA"/>
</dbReference>
<keyword evidence="2" id="KW-1185">Reference proteome</keyword>
<gene>
    <name evidence="1" type="ORF">CBA19CS22_37790</name>
</gene>
<accession>A0ACB5R5D3</accession>
<name>A0ACB5R5D3_9BURK</name>
<protein>
    <submittedName>
        <fullName evidence="1">Uncharacterized protein</fullName>
    </submittedName>
</protein>
<organism evidence="1 2">
    <name type="scientific">Caballeronia novacaledonica</name>
    <dbReference type="NCBI Taxonomy" id="1544861"/>
    <lineage>
        <taxon>Bacteria</taxon>
        <taxon>Pseudomonadati</taxon>
        <taxon>Pseudomonadota</taxon>
        <taxon>Betaproteobacteria</taxon>
        <taxon>Burkholderiales</taxon>
        <taxon>Burkholderiaceae</taxon>
        <taxon>Caballeronia</taxon>
    </lineage>
</organism>
<evidence type="ECO:0000313" key="2">
    <source>
        <dbReference type="Proteomes" id="UP001055013"/>
    </source>
</evidence>
<reference evidence="1" key="1">
    <citation type="submission" date="2021-09" db="EMBL/GenBank/DDBJ databases">
        <title>Isolation and characterization of 3-chlorobenzoate degrading bacteria from soils in Shizuoka.</title>
        <authorList>
            <person name="Ifat A."/>
            <person name="Ogawa N."/>
            <person name="Kimbara K."/>
            <person name="Moriuchi R."/>
            <person name="Dohra H."/>
            <person name="Shintani M."/>
        </authorList>
    </citation>
    <scope>NUCLEOTIDE SEQUENCE</scope>
    <source>
        <strain evidence="1">19CS2-2</strain>
    </source>
</reference>
<sequence length="132" mass="14226">MDLYHYWGNDLNVSASGDLLLADFSDTTQQQILRALLTNPALSDRAGNPLATADYSDHPTFGAGLPRRVGSTLNVQELRGVVRSVVLSFPQVARTPGPTIDVTPFNDGATINIQYVNSATGATDTLFFDINQ</sequence>
<evidence type="ECO:0000313" key="1">
    <source>
        <dbReference type="EMBL" id="GJH22422.1"/>
    </source>
</evidence>
<proteinExistence type="predicted"/>
<dbReference type="Proteomes" id="UP001055013">
    <property type="component" value="Unassembled WGS sequence"/>
</dbReference>